<accession>A0A183S9A7</accession>
<dbReference type="OrthoDB" id="10693864at2759"/>
<gene>
    <name evidence="1" type="ORF">SSLN_LOCUS805</name>
</gene>
<evidence type="ECO:0000313" key="3">
    <source>
        <dbReference type="WBParaSite" id="SSLN_0000083801-mRNA-1"/>
    </source>
</evidence>
<reference evidence="3" key="1">
    <citation type="submission" date="2016-06" db="UniProtKB">
        <authorList>
            <consortium name="WormBaseParasite"/>
        </authorList>
    </citation>
    <scope>IDENTIFICATION</scope>
</reference>
<keyword evidence="2" id="KW-1185">Reference proteome</keyword>
<name>A0A183S9A7_SCHSO</name>
<protein>
    <submittedName>
        <fullName evidence="3">Secreted protein</fullName>
    </submittedName>
</protein>
<organism evidence="3">
    <name type="scientific">Schistocephalus solidus</name>
    <name type="common">Tapeworm</name>
    <dbReference type="NCBI Taxonomy" id="70667"/>
    <lineage>
        <taxon>Eukaryota</taxon>
        <taxon>Metazoa</taxon>
        <taxon>Spiralia</taxon>
        <taxon>Lophotrochozoa</taxon>
        <taxon>Platyhelminthes</taxon>
        <taxon>Cestoda</taxon>
        <taxon>Eucestoda</taxon>
        <taxon>Diphyllobothriidea</taxon>
        <taxon>Diphyllobothriidae</taxon>
        <taxon>Schistocephalus</taxon>
    </lineage>
</organism>
<evidence type="ECO:0000313" key="2">
    <source>
        <dbReference type="Proteomes" id="UP000275846"/>
    </source>
</evidence>
<evidence type="ECO:0000313" key="1">
    <source>
        <dbReference type="EMBL" id="VDL86249.1"/>
    </source>
</evidence>
<dbReference type="WBParaSite" id="SSLN_0000083801-mRNA-1">
    <property type="protein sequence ID" value="SSLN_0000083801-mRNA-1"/>
    <property type="gene ID" value="SSLN_0000083801"/>
</dbReference>
<dbReference type="AlphaFoldDB" id="A0A183S9A7"/>
<sequence length="119" mass="12574">MSVDSLGGGEEALLFVLVHVTFDFLGFARHSGILHLPQPLMYKAATSVESCLVCNGRAIELGFAQLVLLDKQKVDSCVVVIEPVLVLTTCAAEDIQGSGLDGVPQLKPAVLRGVVRVGD</sequence>
<proteinExistence type="predicted"/>
<dbReference type="Proteomes" id="UP000275846">
    <property type="component" value="Unassembled WGS sequence"/>
</dbReference>
<dbReference type="EMBL" id="UYSU01000799">
    <property type="protein sequence ID" value="VDL86249.1"/>
    <property type="molecule type" value="Genomic_DNA"/>
</dbReference>
<reference evidence="1 2" key="2">
    <citation type="submission" date="2018-11" db="EMBL/GenBank/DDBJ databases">
        <authorList>
            <consortium name="Pathogen Informatics"/>
        </authorList>
    </citation>
    <scope>NUCLEOTIDE SEQUENCE [LARGE SCALE GENOMIC DNA]</scope>
    <source>
        <strain evidence="1 2">NST_G2</strain>
    </source>
</reference>